<dbReference type="AlphaFoldDB" id="A0A0A8ZA91"/>
<reference evidence="1" key="1">
    <citation type="submission" date="2014-09" db="EMBL/GenBank/DDBJ databases">
        <authorList>
            <person name="Magalhaes I.L.F."/>
            <person name="Oliveira U."/>
            <person name="Santos F.R."/>
            <person name="Vidigal T.H.D.A."/>
            <person name="Brescovit A.D."/>
            <person name="Santos A.J."/>
        </authorList>
    </citation>
    <scope>NUCLEOTIDE SEQUENCE</scope>
    <source>
        <tissue evidence="1">Shoot tissue taken approximately 20 cm above the soil surface</tissue>
    </source>
</reference>
<organism evidence="1">
    <name type="scientific">Arundo donax</name>
    <name type="common">Giant reed</name>
    <name type="synonym">Donax arundinaceus</name>
    <dbReference type="NCBI Taxonomy" id="35708"/>
    <lineage>
        <taxon>Eukaryota</taxon>
        <taxon>Viridiplantae</taxon>
        <taxon>Streptophyta</taxon>
        <taxon>Embryophyta</taxon>
        <taxon>Tracheophyta</taxon>
        <taxon>Spermatophyta</taxon>
        <taxon>Magnoliopsida</taxon>
        <taxon>Liliopsida</taxon>
        <taxon>Poales</taxon>
        <taxon>Poaceae</taxon>
        <taxon>PACMAD clade</taxon>
        <taxon>Arundinoideae</taxon>
        <taxon>Arundineae</taxon>
        <taxon>Arundo</taxon>
    </lineage>
</organism>
<protein>
    <submittedName>
        <fullName evidence="1">Uncharacterized protein</fullName>
    </submittedName>
</protein>
<sequence>MDLSVMAAAKRWCKRSQAHSPTSNSMSRCLPSWERFMSSCAWSRRSRISARKVSRSIICLSTA</sequence>
<proteinExistence type="predicted"/>
<reference evidence="1" key="2">
    <citation type="journal article" date="2015" name="Data Brief">
        <title>Shoot transcriptome of the giant reed, Arundo donax.</title>
        <authorList>
            <person name="Barrero R.A."/>
            <person name="Guerrero F.D."/>
            <person name="Moolhuijzen P."/>
            <person name="Goolsby J.A."/>
            <person name="Tidwell J."/>
            <person name="Bellgard S.E."/>
            <person name="Bellgard M.I."/>
        </authorList>
    </citation>
    <scope>NUCLEOTIDE SEQUENCE</scope>
    <source>
        <tissue evidence="1">Shoot tissue taken approximately 20 cm above the soil surface</tissue>
    </source>
</reference>
<accession>A0A0A8ZA91</accession>
<dbReference type="EMBL" id="GBRH01264285">
    <property type="protein sequence ID" value="JAD33610.1"/>
    <property type="molecule type" value="Transcribed_RNA"/>
</dbReference>
<evidence type="ECO:0000313" key="1">
    <source>
        <dbReference type="EMBL" id="JAD33610.1"/>
    </source>
</evidence>
<name>A0A0A8ZA91_ARUDO</name>